<sequence length="387" mass="42240">MYKLSRLLILIGIGMSVSACSVMLPSTKSPVSGVKVYAQGGPLDAQKAVDAYLITPSLVKQLAPSIPFARANPPLDQKIKAYQYRVGPGDVLNITVWDHPELTTPAGAYRSAAESGSQVHANGTIFYPYVGSIHVSGLTVSQIRNKLTKRLANYISEPQIEVSVATYQSKKAYITGEVNRPGQQYLTNVPLTLLDAINHAGGLSEHADWHNVTLNSKGKDEKISVEALIQRGDLSQNRLLVDGDIVHVPRNDANKVFVIGEVAQPQMLKIMHYGMTLTEAITASGGIDKLAADATGIFVIRGQRSPSTTRQATSPEENIEKIADIYQLDVTDATSYLLGTEFYLKPYDVVYVTTAPVARWNRVISQIVPTLSGFDSITESMLRIRNW</sequence>
<dbReference type="PANTHER" id="PTHR33619">
    <property type="entry name" value="POLYSACCHARIDE EXPORT PROTEIN GFCE-RELATED"/>
    <property type="match status" value="1"/>
</dbReference>
<dbReference type="GO" id="GO:0015159">
    <property type="term" value="F:polysaccharide transmembrane transporter activity"/>
    <property type="evidence" value="ECO:0007669"/>
    <property type="project" value="InterPro"/>
</dbReference>
<comment type="subcellular location">
    <subcellularLocation>
        <location evidence="1">Cell outer membrane</location>
        <topology evidence="1">Multi-pass membrane protein</topology>
    </subcellularLocation>
</comment>
<evidence type="ECO:0000313" key="18">
    <source>
        <dbReference type="EMBL" id="NNI78662.1"/>
    </source>
</evidence>
<feature type="domain" description="Outer-membrane lipoprotein Wza C-terminal" evidence="16">
    <location>
        <begin position="355"/>
        <end position="384"/>
    </location>
</feature>
<evidence type="ECO:0000313" key="19">
    <source>
        <dbReference type="Proteomes" id="UP000540079"/>
    </source>
</evidence>
<keyword evidence="11" id="KW-0472">Membrane</keyword>
<keyword evidence="12" id="KW-0564">Palmitate</keyword>
<dbReference type="Pfam" id="PF02563">
    <property type="entry name" value="Poly_export"/>
    <property type="match status" value="1"/>
</dbReference>
<evidence type="ECO:0000256" key="12">
    <source>
        <dbReference type="ARBA" id="ARBA00023139"/>
    </source>
</evidence>
<proteinExistence type="inferred from homology"/>
<dbReference type="EMBL" id="PPVL01000003">
    <property type="protein sequence ID" value="NNI78662.1"/>
    <property type="molecule type" value="Genomic_DNA"/>
</dbReference>
<evidence type="ECO:0000256" key="9">
    <source>
        <dbReference type="ARBA" id="ARBA00023065"/>
    </source>
</evidence>
<feature type="domain" description="SLBB" evidence="17">
    <location>
        <begin position="255"/>
        <end position="352"/>
    </location>
</feature>
<dbReference type="GO" id="GO:0006811">
    <property type="term" value="P:monoatomic ion transport"/>
    <property type="evidence" value="ECO:0007669"/>
    <property type="project" value="UniProtKB-KW"/>
</dbReference>
<keyword evidence="9" id="KW-0406">Ion transport</keyword>
<keyword evidence="5 18" id="KW-0762">Sugar transport</keyword>
<evidence type="ECO:0000256" key="5">
    <source>
        <dbReference type="ARBA" id="ARBA00022597"/>
    </source>
</evidence>
<dbReference type="Proteomes" id="UP000540079">
    <property type="component" value="Unassembled WGS sequence"/>
</dbReference>
<evidence type="ECO:0000256" key="8">
    <source>
        <dbReference type="ARBA" id="ARBA00023047"/>
    </source>
</evidence>
<evidence type="ECO:0000259" key="17">
    <source>
        <dbReference type="Pfam" id="PF22461"/>
    </source>
</evidence>
<keyword evidence="3" id="KW-0813">Transport</keyword>
<evidence type="ECO:0000256" key="1">
    <source>
        <dbReference type="ARBA" id="ARBA00004571"/>
    </source>
</evidence>
<reference evidence="18 19" key="1">
    <citation type="journal article" date="2018" name="Front. Microbiol.">
        <title>Genetic and Phylogenetic Characteristics of Pasteurella multocida Isolates From Different Host Species.</title>
        <authorList>
            <person name="Peng Z."/>
            <person name="Liang W."/>
            <person name="Wang F."/>
            <person name="Xu Z."/>
            <person name="Xie Z."/>
            <person name="Lian Z."/>
            <person name="Hua L."/>
            <person name="Zhou R."/>
            <person name="Chen H."/>
            <person name="Wu B."/>
        </authorList>
    </citation>
    <scope>NUCLEOTIDE SEQUENCE [LARGE SCALE GENOMIC DNA]</scope>
    <source>
        <strain evidence="18 19">HNA06</strain>
    </source>
</reference>
<keyword evidence="6" id="KW-0812">Transmembrane</keyword>
<keyword evidence="4" id="KW-1134">Transmembrane beta strand</keyword>
<evidence type="ECO:0000256" key="10">
    <source>
        <dbReference type="ARBA" id="ARBA00023114"/>
    </source>
</evidence>
<dbReference type="AlphaFoldDB" id="A0A379B929"/>
<evidence type="ECO:0000259" key="16">
    <source>
        <dbReference type="Pfam" id="PF18412"/>
    </source>
</evidence>
<keyword evidence="14" id="KW-0449">Lipoprotein</keyword>
<evidence type="ECO:0000256" key="14">
    <source>
        <dbReference type="ARBA" id="ARBA00023288"/>
    </source>
</evidence>
<dbReference type="InterPro" id="IPR040716">
    <property type="entry name" value="Wza_C"/>
</dbReference>
<evidence type="ECO:0000256" key="2">
    <source>
        <dbReference type="ARBA" id="ARBA00009450"/>
    </source>
</evidence>
<dbReference type="NCBIfam" id="NF011658">
    <property type="entry name" value="PRK15078.1"/>
    <property type="match status" value="1"/>
</dbReference>
<evidence type="ECO:0000256" key="4">
    <source>
        <dbReference type="ARBA" id="ARBA00022452"/>
    </source>
</evidence>
<dbReference type="PROSITE" id="PS51257">
    <property type="entry name" value="PROKAR_LIPOPROTEIN"/>
    <property type="match status" value="1"/>
</dbReference>
<dbReference type="Gene3D" id="1.20.5.70">
    <property type="match status" value="1"/>
</dbReference>
<dbReference type="GO" id="GO:0009279">
    <property type="term" value="C:cell outer membrane"/>
    <property type="evidence" value="ECO:0007669"/>
    <property type="project" value="UniProtKB-SubCell"/>
</dbReference>
<dbReference type="InterPro" id="IPR003715">
    <property type="entry name" value="Poly_export_N"/>
</dbReference>
<keyword evidence="13" id="KW-0998">Cell outer membrane</keyword>
<dbReference type="InterPro" id="IPR049712">
    <property type="entry name" value="Poly_export"/>
</dbReference>
<dbReference type="PANTHER" id="PTHR33619:SF3">
    <property type="entry name" value="POLYSACCHARIDE EXPORT PROTEIN GFCE-RELATED"/>
    <property type="match status" value="1"/>
</dbReference>
<dbReference type="OMA" id="GCTIIPG"/>
<keyword evidence="10" id="KW-0626">Porin</keyword>
<dbReference type="Pfam" id="PF18412">
    <property type="entry name" value="Wza_C"/>
    <property type="match status" value="1"/>
</dbReference>
<evidence type="ECO:0000256" key="6">
    <source>
        <dbReference type="ARBA" id="ARBA00022692"/>
    </source>
</evidence>
<dbReference type="Pfam" id="PF22461">
    <property type="entry name" value="SLBB_2"/>
    <property type="match status" value="2"/>
</dbReference>
<evidence type="ECO:0000259" key="15">
    <source>
        <dbReference type="Pfam" id="PF02563"/>
    </source>
</evidence>
<evidence type="ECO:0000256" key="11">
    <source>
        <dbReference type="ARBA" id="ARBA00023136"/>
    </source>
</evidence>
<keyword evidence="7" id="KW-0732">Signal</keyword>
<protein>
    <submittedName>
        <fullName evidence="18">Sugar transporter</fullName>
    </submittedName>
</protein>
<feature type="domain" description="Polysaccharide export protein N-terminal" evidence="15">
    <location>
        <begin position="81"/>
        <end position="164"/>
    </location>
</feature>
<name>A0A379B929_PASMD</name>
<dbReference type="RefSeq" id="WP_010906973.1">
    <property type="nucleotide sequence ID" value="NZ_CP020403.2"/>
</dbReference>
<dbReference type="InterPro" id="IPR054765">
    <property type="entry name" value="SLBB_dom"/>
</dbReference>
<comment type="similarity">
    <text evidence="2">Belongs to the BexD/CtrA/VexA family.</text>
</comment>
<gene>
    <name evidence="18" type="ORF">C2800_04380</name>
</gene>
<evidence type="ECO:0000256" key="13">
    <source>
        <dbReference type="ARBA" id="ARBA00023237"/>
    </source>
</evidence>
<dbReference type="Gene3D" id="3.30.1950.10">
    <property type="entry name" value="wza like domain"/>
    <property type="match status" value="1"/>
</dbReference>
<dbReference type="GO" id="GO:0015288">
    <property type="term" value="F:porin activity"/>
    <property type="evidence" value="ECO:0007669"/>
    <property type="project" value="UniProtKB-KW"/>
</dbReference>
<accession>A0A379B929</accession>
<organism evidence="18 19">
    <name type="scientific">Pasteurella multocida</name>
    <dbReference type="NCBI Taxonomy" id="747"/>
    <lineage>
        <taxon>Bacteria</taxon>
        <taxon>Pseudomonadati</taxon>
        <taxon>Pseudomonadota</taxon>
        <taxon>Gammaproteobacteria</taxon>
        <taxon>Pasteurellales</taxon>
        <taxon>Pasteurellaceae</taxon>
        <taxon>Pasteurella</taxon>
    </lineage>
</organism>
<comment type="caution">
    <text evidence="18">The sequence shown here is derived from an EMBL/GenBank/DDBJ whole genome shotgun (WGS) entry which is preliminary data.</text>
</comment>
<evidence type="ECO:0000256" key="7">
    <source>
        <dbReference type="ARBA" id="ARBA00022729"/>
    </source>
</evidence>
<dbReference type="GO" id="GO:0046930">
    <property type="term" value="C:pore complex"/>
    <property type="evidence" value="ECO:0007669"/>
    <property type="project" value="UniProtKB-KW"/>
</dbReference>
<feature type="domain" description="SLBB" evidence="17">
    <location>
        <begin position="170"/>
        <end position="248"/>
    </location>
</feature>
<dbReference type="Gene3D" id="3.10.560.10">
    <property type="entry name" value="Outer membrane lipoprotein wza domain like"/>
    <property type="match status" value="2"/>
</dbReference>
<keyword evidence="8" id="KW-0625">Polysaccharide transport</keyword>
<evidence type="ECO:0000256" key="3">
    <source>
        <dbReference type="ARBA" id="ARBA00022448"/>
    </source>
</evidence>